<dbReference type="AlphaFoldDB" id="A0A5J9U7U5"/>
<keyword evidence="2" id="KW-1185">Reference proteome</keyword>
<proteinExistence type="predicted"/>
<organism evidence="1 2">
    <name type="scientific">Eragrostis curvula</name>
    <name type="common">weeping love grass</name>
    <dbReference type="NCBI Taxonomy" id="38414"/>
    <lineage>
        <taxon>Eukaryota</taxon>
        <taxon>Viridiplantae</taxon>
        <taxon>Streptophyta</taxon>
        <taxon>Embryophyta</taxon>
        <taxon>Tracheophyta</taxon>
        <taxon>Spermatophyta</taxon>
        <taxon>Magnoliopsida</taxon>
        <taxon>Liliopsida</taxon>
        <taxon>Poales</taxon>
        <taxon>Poaceae</taxon>
        <taxon>PACMAD clade</taxon>
        <taxon>Chloridoideae</taxon>
        <taxon>Eragrostideae</taxon>
        <taxon>Eragrostidinae</taxon>
        <taxon>Eragrostis</taxon>
    </lineage>
</organism>
<evidence type="ECO:0000313" key="2">
    <source>
        <dbReference type="Proteomes" id="UP000324897"/>
    </source>
</evidence>
<evidence type="ECO:0000313" key="1">
    <source>
        <dbReference type="EMBL" id="TVU19779.1"/>
    </source>
</evidence>
<dbReference type="Proteomes" id="UP000324897">
    <property type="component" value="Chromosome 7"/>
</dbReference>
<gene>
    <name evidence="1" type="ORF">EJB05_35950</name>
</gene>
<dbReference type="EMBL" id="RWGY01000029">
    <property type="protein sequence ID" value="TVU19779.1"/>
    <property type="molecule type" value="Genomic_DNA"/>
</dbReference>
<comment type="caution">
    <text evidence="1">The sequence shown here is derived from an EMBL/GenBank/DDBJ whole genome shotgun (WGS) entry which is preliminary data.</text>
</comment>
<feature type="non-terminal residue" evidence="1">
    <location>
        <position position="1"/>
    </location>
</feature>
<accession>A0A5J9U7U5</accession>
<name>A0A5J9U7U5_9POAL</name>
<dbReference type="Gramene" id="TVU19779">
    <property type="protein sequence ID" value="TVU19779"/>
    <property type="gene ID" value="EJB05_35950"/>
</dbReference>
<sequence>MANMPSASKFKVRQEAGEIVSPSGMDVGENFRGMFLSLVLSSLPLTRVDVDAEYESMCSVKNKRHEVELVECGISEEANIMDAALAQPTGDLEEANTLRKQHRRNHYSKYGNKG</sequence>
<reference evidence="1 2" key="1">
    <citation type="journal article" date="2019" name="Sci. Rep.">
        <title>A high-quality genome of Eragrostis curvula grass provides insights into Poaceae evolution and supports new strategies to enhance forage quality.</title>
        <authorList>
            <person name="Carballo J."/>
            <person name="Santos B.A.C.M."/>
            <person name="Zappacosta D."/>
            <person name="Garbus I."/>
            <person name="Selva J.P."/>
            <person name="Gallo C.A."/>
            <person name="Diaz A."/>
            <person name="Albertini E."/>
            <person name="Caccamo M."/>
            <person name="Echenique V."/>
        </authorList>
    </citation>
    <scope>NUCLEOTIDE SEQUENCE [LARGE SCALE GENOMIC DNA]</scope>
    <source>
        <strain evidence="2">cv. Victoria</strain>
        <tissue evidence="1">Leaf</tissue>
    </source>
</reference>
<protein>
    <submittedName>
        <fullName evidence="1">Uncharacterized protein</fullName>
    </submittedName>
</protein>